<dbReference type="GO" id="GO:0006813">
    <property type="term" value="P:potassium ion transport"/>
    <property type="evidence" value="ECO:0007669"/>
    <property type="project" value="InterPro"/>
</dbReference>
<organism evidence="2">
    <name type="scientific">Desulfitobacterium hafniense</name>
    <name type="common">Desulfitobacterium frappieri</name>
    <dbReference type="NCBI Taxonomy" id="49338"/>
    <lineage>
        <taxon>Bacteria</taxon>
        <taxon>Bacillati</taxon>
        <taxon>Bacillota</taxon>
        <taxon>Clostridia</taxon>
        <taxon>Eubacteriales</taxon>
        <taxon>Desulfitobacteriaceae</taxon>
        <taxon>Desulfitobacterium</taxon>
    </lineage>
</organism>
<dbReference type="AlphaFoldDB" id="A0A098B560"/>
<sequence>MKTVLIIGIGRFGKHLATRMTELGNEVMIVDKEEEKINDLLPCVTRAHI</sequence>
<dbReference type="InterPro" id="IPR036291">
    <property type="entry name" value="NAD(P)-bd_dom_sf"/>
</dbReference>
<reference evidence="2" key="1">
    <citation type="submission" date="2014-07" db="EMBL/GenBank/DDBJ databases">
        <authorList>
            <person name="Hornung V.Bastian."/>
        </authorList>
    </citation>
    <scope>NUCLEOTIDE SEQUENCE</scope>
    <source>
        <strain evidence="2">PCE-S</strain>
    </source>
</reference>
<dbReference type="InterPro" id="IPR003148">
    <property type="entry name" value="RCK_N"/>
</dbReference>
<proteinExistence type="predicted"/>
<name>A0A098B560_DESHA</name>
<accession>A0A098B560</accession>
<gene>
    <name evidence="2" type="ORF">DPCES_4088</name>
</gene>
<dbReference type="SUPFAM" id="SSF51735">
    <property type="entry name" value="NAD(P)-binding Rossmann-fold domains"/>
    <property type="match status" value="1"/>
</dbReference>
<dbReference type="Gene3D" id="3.40.50.720">
    <property type="entry name" value="NAD(P)-binding Rossmann-like Domain"/>
    <property type="match status" value="1"/>
</dbReference>
<dbReference type="EMBL" id="LK996017">
    <property type="protein sequence ID" value="CDX03974.1"/>
    <property type="molecule type" value="Genomic_DNA"/>
</dbReference>
<dbReference type="Pfam" id="PF02254">
    <property type="entry name" value="TrkA_N"/>
    <property type="match status" value="1"/>
</dbReference>
<evidence type="ECO:0000313" key="2">
    <source>
        <dbReference type="EMBL" id="CDX03974.1"/>
    </source>
</evidence>
<dbReference type="RefSeq" id="WP_208926288.1">
    <property type="nucleotide sequence ID" value="NZ_LK996017.1"/>
</dbReference>
<feature type="non-terminal residue" evidence="2">
    <location>
        <position position="49"/>
    </location>
</feature>
<feature type="domain" description="RCK N-terminal" evidence="1">
    <location>
        <begin position="4"/>
        <end position="41"/>
    </location>
</feature>
<protein>
    <submittedName>
        <fullName evidence="2">Oxidoreductase, N-terminal</fullName>
    </submittedName>
</protein>
<dbReference type="PATRIC" id="fig|49338.4.peg.4398"/>
<evidence type="ECO:0000259" key="1">
    <source>
        <dbReference type="Pfam" id="PF02254"/>
    </source>
</evidence>